<evidence type="ECO:0000256" key="6">
    <source>
        <dbReference type="PROSITE-ProRule" id="PRU00473"/>
    </source>
</evidence>
<dbReference type="Pfam" id="PF13379">
    <property type="entry name" value="NMT1_2"/>
    <property type="match status" value="1"/>
</dbReference>
<dbReference type="SUPFAM" id="SSF53850">
    <property type="entry name" value="Periplasmic binding protein-like II"/>
    <property type="match status" value="1"/>
</dbReference>
<dbReference type="Proteomes" id="UP000198854">
    <property type="component" value="Unassembled WGS sequence"/>
</dbReference>
<dbReference type="Gene3D" id="3.30.1330.60">
    <property type="entry name" value="OmpA-like domain"/>
    <property type="match status" value="1"/>
</dbReference>
<comment type="similarity">
    <text evidence="3">Belongs to the bacterial solute-binding protein SsuA/TauA family.</text>
</comment>
<comment type="subcellular location">
    <subcellularLocation>
        <location evidence="1">Membrane</location>
    </subcellularLocation>
    <subcellularLocation>
        <location evidence="2">Periplasm</location>
    </subcellularLocation>
</comment>
<dbReference type="InterPro" id="IPR006664">
    <property type="entry name" value="OMP_bac"/>
</dbReference>
<keyword evidence="5 6" id="KW-0472">Membrane</keyword>
<dbReference type="STRING" id="861298.SAMN04488136_11973"/>
<evidence type="ECO:0000256" key="3">
    <source>
        <dbReference type="ARBA" id="ARBA00010742"/>
    </source>
</evidence>
<dbReference type="GO" id="GO:0016020">
    <property type="term" value="C:membrane"/>
    <property type="evidence" value="ECO:0007669"/>
    <property type="project" value="UniProtKB-SubCell"/>
</dbReference>
<feature type="domain" description="OmpA-like" evidence="7">
    <location>
        <begin position="389"/>
        <end position="510"/>
    </location>
</feature>
<evidence type="ECO:0000313" key="9">
    <source>
        <dbReference type="Proteomes" id="UP000198854"/>
    </source>
</evidence>
<dbReference type="Pfam" id="PF00691">
    <property type="entry name" value="OmpA"/>
    <property type="match status" value="1"/>
</dbReference>
<dbReference type="GO" id="GO:0042918">
    <property type="term" value="P:alkanesulfonate transmembrane transport"/>
    <property type="evidence" value="ECO:0007669"/>
    <property type="project" value="TreeGrafter"/>
</dbReference>
<evidence type="ECO:0000256" key="1">
    <source>
        <dbReference type="ARBA" id="ARBA00004370"/>
    </source>
</evidence>
<dbReference type="CDD" id="cd07185">
    <property type="entry name" value="OmpA_C-like"/>
    <property type="match status" value="1"/>
</dbReference>
<dbReference type="PANTHER" id="PTHR30024">
    <property type="entry name" value="ALIPHATIC SULFONATES-BINDING PROTEIN-RELATED"/>
    <property type="match status" value="1"/>
</dbReference>
<reference evidence="8 9" key="1">
    <citation type="submission" date="2016-10" db="EMBL/GenBank/DDBJ databases">
        <authorList>
            <person name="de Groot N.N."/>
        </authorList>
    </citation>
    <scope>NUCLEOTIDE SEQUENCE [LARGE SCALE GENOMIC DNA]</scope>
    <source>
        <strain evidence="8 9">CGMCC 1.10228</strain>
    </source>
</reference>
<evidence type="ECO:0000256" key="4">
    <source>
        <dbReference type="ARBA" id="ARBA00022729"/>
    </source>
</evidence>
<dbReference type="RefSeq" id="WP_093275855.1">
    <property type="nucleotide sequence ID" value="NZ_FNDD01000019.1"/>
</dbReference>
<dbReference type="InterPro" id="IPR006665">
    <property type="entry name" value="OmpA-like"/>
</dbReference>
<dbReference type="SUPFAM" id="SSF103088">
    <property type="entry name" value="OmpA-like"/>
    <property type="match status" value="1"/>
</dbReference>
<name>A0A1G8DDK5_9VIBR</name>
<accession>A0A1G8DDK5</accession>
<protein>
    <submittedName>
        <fullName evidence="8">Outer membrane protein OmpA</fullName>
    </submittedName>
</protein>
<dbReference type="PROSITE" id="PS51123">
    <property type="entry name" value="OMPA_2"/>
    <property type="match status" value="1"/>
</dbReference>
<evidence type="ECO:0000313" key="8">
    <source>
        <dbReference type="EMBL" id="SDH55703.1"/>
    </source>
</evidence>
<dbReference type="Gene3D" id="3.40.190.10">
    <property type="entry name" value="Periplasmic binding protein-like II"/>
    <property type="match status" value="1"/>
</dbReference>
<sequence>MNKIIAAVIFILGVIGLFVLKDVTDDRSTAHTLATSDAKSIRASVKIGVDSWVGYYPLCSRNFKSALRNDGIRSSCEQQTNLEKRFEQLKNGDLQFAVSSVDAYLALGQKTQFSATIIAVIDESKGGDALVAWEDTVSSIDELKTNPNLRVALTPDSPSEHLVRSLAVHFDVQNFQSRGKWLVASDSAEQAEAMLENHQVDAAVLWEPNVTKALQVKGIKKILGTEDTEHLIVDVLLVNRDYAQAHPDIVQQVLQRYFEALDGYRNAPDSLVSELKKNTGLDTTEVQAMLKGVQWATLADNAYDWFSTTSQQISNSEYLIDVIDSSYDILHATKVLDKNPLPDENPYLITNSHFVDQLFTQLVDPKQNRTQTATDVKFATLNDAQWRSLRDVGTLKVRQIPFASSSDQLSMEAKRTLDQAAQDLSHYPNFRILVKGHTGINGDKQANRKLSQERAEAVVRYLSITHSIQDARMQALGVGSDEPLSRLPNESYRAYKYRLPRVELILKARNP</sequence>
<dbReference type="GO" id="GO:0042597">
    <property type="term" value="C:periplasmic space"/>
    <property type="evidence" value="ECO:0007669"/>
    <property type="project" value="UniProtKB-SubCell"/>
</dbReference>
<dbReference type="PANTHER" id="PTHR30024:SF47">
    <property type="entry name" value="TAURINE-BINDING PERIPLASMIC PROTEIN"/>
    <property type="match status" value="1"/>
</dbReference>
<keyword evidence="4" id="KW-0732">Signal</keyword>
<dbReference type="OrthoDB" id="9815602at2"/>
<organism evidence="8 9">
    <name type="scientific">Vibrio xiamenensis</name>
    <dbReference type="NCBI Taxonomy" id="861298"/>
    <lineage>
        <taxon>Bacteria</taxon>
        <taxon>Pseudomonadati</taxon>
        <taxon>Pseudomonadota</taxon>
        <taxon>Gammaproteobacteria</taxon>
        <taxon>Vibrionales</taxon>
        <taxon>Vibrionaceae</taxon>
        <taxon>Vibrio</taxon>
    </lineage>
</organism>
<evidence type="ECO:0000259" key="7">
    <source>
        <dbReference type="PROSITE" id="PS51123"/>
    </source>
</evidence>
<evidence type="ECO:0000256" key="5">
    <source>
        <dbReference type="ARBA" id="ARBA00023136"/>
    </source>
</evidence>
<dbReference type="PRINTS" id="PR01021">
    <property type="entry name" value="OMPADOMAIN"/>
</dbReference>
<evidence type="ECO:0000256" key="2">
    <source>
        <dbReference type="ARBA" id="ARBA00004418"/>
    </source>
</evidence>
<gene>
    <name evidence="8" type="ORF">SAMN04488136_11973</name>
</gene>
<dbReference type="EMBL" id="FNDD01000019">
    <property type="protein sequence ID" value="SDH55703.1"/>
    <property type="molecule type" value="Genomic_DNA"/>
</dbReference>
<dbReference type="InterPro" id="IPR036737">
    <property type="entry name" value="OmpA-like_sf"/>
</dbReference>
<proteinExistence type="inferred from homology"/>
<keyword evidence="9" id="KW-1185">Reference proteome</keyword>
<dbReference type="AlphaFoldDB" id="A0A1G8DDK5"/>